<keyword evidence="2" id="KW-0479">Metal-binding</keyword>
<gene>
    <name evidence="5" type="ORF">C8A05DRAFT_40982</name>
</gene>
<evidence type="ECO:0000259" key="4">
    <source>
        <dbReference type="Pfam" id="PF13378"/>
    </source>
</evidence>
<dbReference type="InterPro" id="IPR036849">
    <property type="entry name" value="Enolase-like_C_sf"/>
</dbReference>
<dbReference type="Gene3D" id="3.20.20.120">
    <property type="entry name" value="Enolase-like C-terminal domain"/>
    <property type="match status" value="2"/>
</dbReference>
<dbReference type="AlphaFoldDB" id="A0AAN6MSK5"/>
<dbReference type="InterPro" id="IPR046945">
    <property type="entry name" value="RHMD-like"/>
</dbReference>
<evidence type="ECO:0000256" key="1">
    <source>
        <dbReference type="ARBA" id="ARBA00001946"/>
    </source>
</evidence>
<evidence type="ECO:0000313" key="5">
    <source>
        <dbReference type="EMBL" id="KAK3906174.1"/>
    </source>
</evidence>
<evidence type="ECO:0000256" key="3">
    <source>
        <dbReference type="ARBA" id="ARBA00022842"/>
    </source>
</evidence>
<accession>A0AAN6MSK5</accession>
<protein>
    <submittedName>
        <fullName evidence="5">Enolase C-terminal domain-like protein</fullName>
    </submittedName>
</protein>
<proteinExistence type="predicted"/>
<dbReference type="InterPro" id="IPR029065">
    <property type="entry name" value="Enolase_C-like"/>
</dbReference>
<dbReference type="SUPFAM" id="SSF54826">
    <property type="entry name" value="Enolase N-terminal domain-like"/>
    <property type="match status" value="1"/>
</dbReference>
<dbReference type="GO" id="GO:0000287">
    <property type="term" value="F:magnesium ion binding"/>
    <property type="evidence" value="ECO:0007669"/>
    <property type="project" value="TreeGrafter"/>
</dbReference>
<evidence type="ECO:0000313" key="6">
    <source>
        <dbReference type="Proteomes" id="UP001303889"/>
    </source>
</evidence>
<name>A0AAN6MSK5_9PEZI</name>
<comment type="cofactor">
    <cofactor evidence="1">
        <name>Mg(2+)</name>
        <dbReference type="ChEBI" id="CHEBI:18420"/>
    </cofactor>
</comment>
<keyword evidence="6" id="KW-1185">Reference proteome</keyword>
<reference evidence="5" key="1">
    <citation type="journal article" date="2023" name="Mol. Phylogenet. Evol.">
        <title>Genome-scale phylogeny and comparative genomics of the fungal order Sordariales.</title>
        <authorList>
            <person name="Hensen N."/>
            <person name="Bonometti L."/>
            <person name="Westerberg I."/>
            <person name="Brannstrom I.O."/>
            <person name="Guillou S."/>
            <person name="Cros-Aarteil S."/>
            <person name="Calhoun S."/>
            <person name="Haridas S."/>
            <person name="Kuo A."/>
            <person name="Mondo S."/>
            <person name="Pangilinan J."/>
            <person name="Riley R."/>
            <person name="LaButti K."/>
            <person name="Andreopoulos B."/>
            <person name="Lipzen A."/>
            <person name="Chen C."/>
            <person name="Yan M."/>
            <person name="Daum C."/>
            <person name="Ng V."/>
            <person name="Clum A."/>
            <person name="Steindorff A."/>
            <person name="Ohm R.A."/>
            <person name="Martin F."/>
            <person name="Silar P."/>
            <person name="Natvig D.O."/>
            <person name="Lalanne C."/>
            <person name="Gautier V."/>
            <person name="Ament-Velasquez S.L."/>
            <person name="Kruys A."/>
            <person name="Hutchinson M.I."/>
            <person name="Powell A.J."/>
            <person name="Barry K."/>
            <person name="Miller A.N."/>
            <person name="Grigoriev I.V."/>
            <person name="Debuchy R."/>
            <person name="Gladieux P."/>
            <person name="Hiltunen Thoren M."/>
            <person name="Johannesson H."/>
        </authorList>
    </citation>
    <scope>NUCLEOTIDE SEQUENCE</scope>
    <source>
        <strain evidence="5">CBS 103.79</strain>
    </source>
</reference>
<feature type="domain" description="Enolase C-terminal" evidence="4">
    <location>
        <begin position="209"/>
        <end position="325"/>
    </location>
</feature>
<dbReference type="PANTHER" id="PTHR13794:SF58">
    <property type="entry name" value="MITOCHONDRIAL ENOLASE SUPERFAMILY MEMBER 1"/>
    <property type="match status" value="1"/>
</dbReference>
<sequence>MAEITITGWTTRDVRFPTSLDKTGSDAMNAAGDYSSAYCILQTDSAYTGHGITFTIGRGNNIVCAAINHVAERIQGRTLQLRWIGPEKGAKVLGKPVWRVVADMTPEQFVDCIDFRYITNAVTPDEAIALLRAAEPGKAARIRDAEESRAVPAYTTSAGWLGYGEDKMHGLLQDTLARGYRYFKLKVGRGLEQDRRRLAIAREIIGYNAGNMCQNRVVFKQLLMAGAIDVCQIDACRMGGVNEVLAVLLMAKKHGVPIVPHSGGVGLLEYTQHLSTIDYVVVSGKQSVLEYVDHLHEHFRHPAVIKDGFYQTPTEPGYSAEMKPESMDRYEYPGGEGSWWRTDEAKPILEGVKI</sequence>
<dbReference type="SUPFAM" id="SSF51604">
    <property type="entry name" value="Enolase C-terminal domain-like"/>
    <property type="match status" value="1"/>
</dbReference>
<dbReference type="Gene3D" id="3.30.390.10">
    <property type="entry name" value="Enolase-like, N-terminal domain"/>
    <property type="match status" value="1"/>
</dbReference>
<organism evidence="5 6">
    <name type="scientific">Staphylotrichum tortipilum</name>
    <dbReference type="NCBI Taxonomy" id="2831512"/>
    <lineage>
        <taxon>Eukaryota</taxon>
        <taxon>Fungi</taxon>
        <taxon>Dikarya</taxon>
        <taxon>Ascomycota</taxon>
        <taxon>Pezizomycotina</taxon>
        <taxon>Sordariomycetes</taxon>
        <taxon>Sordariomycetidae</taxon>
        <taxon>Sordariales</taxon>
        <taxon>Chaetomiaceae</taxon>
        <taxon>Staphylotrichum</taxon>
    </lineage>
</organism>
<dbReference type="Pfam" id="PF13378">
    <property type="entry name" value="MR_MLE_C"/>
    <property type="match status" value="1"/>
</dbReference>
<reference evidence="5" key="2">
    <citation type="submission" date="2023-05" db="EMBL/GenBank/DDBJ databases">
        <authorList>
            <consortium name="Lawrence Berkeley National Laboratory"/>
            <person name="Steindorff A."/>
            <person name="Hensen N."/>
            <person name="Bonometti L."/>
            <person name="Westerberg I."/>
            <person name="Brannstrom I.O."/>
            <person name="Guillou S."/>
            <person name="Cros-Aarteil S."/>
            <person name="Calhoun S."/>
            <person name="Haridas S."/>
            <person name="Kuo A."/>
            <person name="Mondo S."/>
            <person name="Pangilinan J."/>
            <person name="Riley R."/>
            <person name="Labutti K."/>
            <person name="Andreopoulos B."/>
            <person name="Lipzen A."/>
            <person name="Chen C."/>
            <person name="Yanf M."/>
            <person name="Daum C."/>
            <person name="Ng V."/>
            <person name="Clum A."/>
            <person name="Ohm R."/>
            <person name="Martin F."/>
            <person name="Silar P."/>
            <person name="Natvig D."/>
            <person name="Lalanne C."/>
            <person name="Gautier V."/>
            <person name="Ament-Velasquez S.L."/>
            <person name="Kruys A."/>
            <person name="Hutchinson M.I."/>
            <person name="Powell A.J."/>
            <person name="Barry K."/>
            <person name="Miller A.N."/>
            <person name="Grigoriev I.V."/>
            <person name="Debuchy R."/>
            <person name="Gladieux P."/>
            <person name="Thoren M.H."/>
            <person name="Johannesson H."/>
        </authorList>
    </citation>
    <scope>NUCLEOTIDE SEQUENCE</scope>
    <source>
        <strain evidence="5">CBS 103.79</strain>
    </source>
</reference>
<keyword evidence="3" id="KW-0460">Magnesium</keyword>
<dbReference type="Proteomes" id="UP001303889">
    <property type="component" value="Unassembled WGS sequence"/>
</dbReference>
<dbReference type="EMBL" id="MU855334">
    <property type="protein sequence ID" value="KAK3906174.1"/>
    <property type="molecule type" value="Genomic_DNA"/>
</dbReference>
<comment type="caution">
    <text evidence="5">The sequence shown here is derived from an EMBL/GenBank/DDBJ whole genome shotgun (WGS) entry which is preliminary data.</text>
</comment>
<dbReference type="PANTHER" id="PTHR13794">
    <property type="entry name" value="ENOLASE SUPERFAMILY, MANDELATE RACEMASE"/>
    <property type="match status" value="1"/>
</dbReference>
<dbReference type="InterPro" id="IPR029017">
    <property type="entry name" value="Enolase-like_N"/>
</dbReference>
<evidence type="ECO:0000256" key="2">
    <source>
        <dbReference type="ARBA" id="ARBA00022723"/>
    </source>
</evidence>
<dbReference type="GO" id="GO:0016836">
    <property type="term" value="F:hydro-lyase activity"/>
    <property type="evidence" value="ECO:0007669"/>
    <property type="project" value="TreeGrafter"/>
</dbReference>
<dbReference type="GO" id="GO:0016052">
    <property type="term" value="P:carbohydrate catabolic process"/>
    <property type="evidence" value="ECO:0007669"/>
    <property type="project" value="TreeGrafter"/>
</dbReference>